<reference evidence="1" key="1">
    <citation type="submission" date="2019-06" db="EMBL/GenBank/DDBJ databases">
        <title>Complete genome sequence of Methanobrevibacter arboriphilus strain SA.</title>
        <authorList>
            <person name="Asakawa S."/>
        </authorList>
    </citation>
    <scope>NUCLEOTIDE SEQUENCE</scope>
    <source>
        <strain evidence="1">SA</strain>
    </source>
</reference>
<keyword evidence="2" id="KW-1185">Reference proteome</keyword>
<evidence type="ECO:0000313" key="1">
    <source>
        <dbReference type="EMBL" id="BBL62014.1"/>
    </source>
</evidence>
<dbReference type="EMBL" id="AP019779">
    <property type="protein sequence ID" value="BBL62014.1"/>
    <property type="molecule type" value="Genomic_DNA"/>
</dbReference>
<gene>
    <name evidence="1" type="ORF">MarbSA_10540</name>
</gene>
<accession>A0ACA8R3R7</accession>
<organism evidence="1 2">
    <name type="scientific">Methanobrevibacter arboriphilus</name>
    <dbReference type="NCBI Taxonomy" id="39441"/>
    <lineage>
        <taxon>Archaea</taxon>
        <taxon>Methanobacteriati</taxon>
        <taxon>Methanobacteriota</taxon>
        <taxon>Methanomada group</taxon>
        <taxon>Methanobacteria</taxon>
        <taxon>Methanobacteriales</taxon>
        <taxon>Methanobacteriaceae</taxon>
        <taxon>Methanobrevibacter</taxon>
    </lineage>
</organism>
<evidence type="ECO:0000313" key="2">
    <source>
        <dbReference type="Proteomes" id="UP000825015"/>
    </source>
</evidence>
<protein>
    <submittedName>
        <fullName evidence="1">Uncharacterized protein</fullName>
    </submittedName>
</protein>
<proteinExistence type="predicted"/>
<sequence length="107" mass="12180">MEKKKKIILGVFIIIIAVIAVIALSSYNQSVERNELMKEKYNQGYKIDFNTTNISVITNEIQGNVQDITKIEILDPTYDNWAIIDNENKLMYIGKFGSSQVAVYTLS</sequence>
<name>A0ACA8R3R7_METAZ</name>
<dbReference type="Proteomes" id="UP000825015">
    <property type="component" value="Chromosome"/>
</dbReference>